<reference evidence="4" key="1">
    <citation type="submission" date="2018-05" db="EMBL/GenBank/DDBJ databases">
        <authorList>
            <person name="Lanie J.A."/>
            <person name="Ng W.-L."/>
            <person name="Kazmierczak K.M."/>
            <person name="Andrzejewski T.M."/>
            <person name="Davidsen T.M."/>
            <person name="Wayne K.J."/>
            <person name="Tettelin H."/>
            <person name="Glass J.I."/>
            <person name="Rusch D."/>
            <person name="Podicherti R."/>
            <person name="Tsui H.-C.T."/>
            <person name="Winkler M.E."/>
        </authorList>
    </citation>
    <scope>NUCLEOTIDE SEQUENCE</scope>
</reference>
<dbReference type="PANTHER" id="PTHR11851:SF49">
    <property type="entry name" value="MITOCHONDRIAL-PROCESSING PEPTIDASE SUBUNIT ALPHA"/>
    <property type="match status" value="1"/>
</dbReference>
<feature type="domain" description="Peptidase M16 C-terminal" evidence="3">
    <location>
        <begin position="670"/>
        <end position="847"/>
    </location>
</feature>
<dbReference type="InterPro" id="IPR011765">
    <property type="entry name" value="Pept_M16_N"/>
</dbReference>
<dbReference type="InterPro" id="IPR011249">
    <property type="entry name" value="Metalloenz_LuxS/M16"/>
</dbReference>
<name>A0A381X632_9ZZZZ</name>
<dbReference type="PROSITE" id="PS51257">
    <property type="entry name" value="PROKAR_LIPOPROTEIN"/>
    <property type="match status" value="1"/>
</dbReference>
<evidence type="ECO:0000313" key="4">
    <source>
        <dbReference type="EMBL" id="SVA59683.1"/>
    </source>
</evidence>
<evidence type="ECO:0000256" key="1">
    <source>
        <dbReference type="ARBA" id="ARBA00007261"/>
    </source>
</evidence>
<sequence>MMKKIISTSLIYFLISCSSDDSKTFKIDYEKYQLDNGLTVILHQDDSDPLVAMATVVHVGSNREKPGRTGFAHFFEHMSFTASENTPPGAHRLLIPTWGGQRNGGTSFDYTIYYGVVPKDAMEKLAWVASDILGFVINTVDKETLEGEIQVVKNEKRQRVDNQPYGHSSGIIQKALYPNGHPYSWSVIGDLEDLQAATISDVKEFYFNFYGPSNTTVVIAGDIEIDDTKKMVERWFGEIKPSSNINQDPEPQPITLENSKKLYHLDKFAKLPELRIVFPTVENYHPDSYALNTLSDLLSDGKNSPFYKEIVEKQKLAPSASTYNYSSEIAGQFSIIVRSNPNISLDDVHKAIQSALENFESDGISDKDLHRIKAGQETAFYNGISTNLNKALQLGLYNEFAGDPGYVGQDIKNILSVSKRDVQRVYDKYIKNKNAIYLSVVPQSQPELVLSGSEEAYIKEEKIVQGAEKAFKMKYGESSTNFEKTPTIHDRSEPPLGELPLLQVPEVWRGKLSNGIRLYGIENNELPLVQFSMRIDGGQSLDTENKAGTTLMLGAMLKEGTKSKTPAEFEEAIDLLGSSISVSADLEGLYVSGNTLAKNFDKTIALVTEMLTEPRWDEQAFGIVKNRRLTLIKQRKTNAQSVAFDALAKQLYGNNHPAGNVTGTEISVQSITMDDIKGYFKQNISPKVSHFHIAGNITQSNAERSLQLLSNKWNGNEVKIPKITIAKIPSKSKVFFIDIPDSKQSAISVGTLTVPGGSPELFKLSVVNNRLGGGMEARLMRTLRLEKGYTYGARSFLRANTFQTPFYAYSQVRSNVTLESLEIFRDIINGYAESYNNQDLEITKNKLIKGNALRFERLASLIDMLDTMSKFGYPDTYIQNEQEVLTSIGLDEARSIARLNFNANKMYFVIAGDAKTQLNRIEKLGYGKPIILDREGNKIN</sequence>
<feature type="domain" description="Peptidase M16 N-terminal" evidence="2">
    <location>
        <begin position="527"/>
        <end position="663"/>
    </location>
</feature>
<dbReference type="Gene3D" id="3.30.830.10">
    <property type="entry name" value="Metalloenzyme, LuxS/M16 peptidase-like"/>
    <property type="match status" value="4"/>
</dbReference>
<dbReference type="Pfam" id="PF00675">
    <property type="entry name" value="Peptidase_M16"/>
    <property type="match status" value="2"/>
</dbReference>
<dbReference type="EMBL" id="UINC01013893">
    <property type="protein sequence ID" value="SVA59683.1"/>
    <property type="molecule type" value="Genomic_DNA"/>
</dbReference>
<comment type="similarity">
    <text evidence="1">Belongs to the peptidase M16 family.</text>
</comment>
<proteinExistence type="inferred from homology"/>
<dbReference type="InterPro" id="IPR007863">
    <property type="entry name" value="Peptidase_M16_C"/>
</dbReference>
<gene>
    <name evidence="4" type="ORF">METZ01_LOCUS112537</name>
</gene>
<dbReference type="Pfam" id="PF05193">
    <property type="entry name" value="Peptidase_M16_C"/>
    <property type="match status" value="2"/>
</dbReference>
<evidence type="ECO:0000259" key="2">
    <source>
        <dbReference type="Pfam" id="PF00675"/>
    </source>
</evidence>
<dbReference type="SUPFAM" id="SSF63411">
    <property type="entry name" value="LuxS/MPP-like metallohydrolase"/>
    <property type="match status" value="4"/>
</dbReference>
<feature type="domain" description="Peptidase M16 N-terminal" evidence="2">
    <location>
        <begin position="40"/>
        <end position="164"/>
    </location>
</feature>
<dbReference type="GO" id="GO:0046872">
    <property type="term" value="F:metal ion binding"/>
    <property type="evidence" value="ECO:0007669"/>
    <property type="project" value="InterPro"/>
</dbReference>
<accession>A0A381X632</accession>
<evidence type="ECO:0008006" key="5">
    <source>
        <dbReference type="Google" id="ProtNLM"/>
    </source>
</evidence>
<protein>
    <recommendedName>
        <fullName evidence="5">Peptidase M16 N-terminal domain-containing protein</fullName>
    </recommendedName>
</protein>
<dbReference type="InterPro" id="IPR050361">
    <property type="entry name" value="MPP/UQCRC_Complex"/>
</dbReference>
<dbReference type="AlphaFoldDB" id="A0A381X632"/>
<organism evidence="4">
    <name type="scientific">marine metagenome</name>
    <dbReference type="NCBI Taxonomy" id="408172"/>
    <lineage>
        <taxon>unclassified sequences</taxon>
        <taxon>metagenomes</taxon>
        <taxon>ecological metagenomes</taxon>
    </lineage>
</organism>
<evidence type="ECO:0000259" key="3">
    <source>
        <dbReference type="Pfam" id="PF05193"/>
    </source>
</evidence>
<dbReference type="PANTHER" id="PTHR11851">
    <property type="entry name" value="METALLOPROTEASE"/>
    <property type="match status" value="1"/>
</dbReference>
<feature type="domain" description="Peptidase M16 C-terminal" evidence="3">
    <location>
        <begin position="198"/>
        <end position="374"/>
    </location>
</feature>